<dbReference type="Proteomes" id="UP000314294">
    <property type="component" value="Unassembled WGS sequence"/>
</dbReference>
<comment type="caution">
    <text evidence="2">The sequence shown here is derived from an EMBL/GenBank/DDBJ whole genome shotgun (WGS) entry which is preliminary data.</text>
</comment>
<protein>
    <submittedName>
        <fullName evidence="2">Uncharacterized protein</fullName>
    </submittedName>
</protein>
<reference evidence="2 3" key="1">
    <citation type="submission" date="2019-03" db="EMBL/GenBank/DDBJ databases">
        <title>First draft genome of Liparis tanakae, snailfish: a comprehensive survey of snailfish specific genes.</title>
        <authorList>
            <person name="Kim W."/>
            <person name="Song I."/>
            <person name="Jeong J.-H."/>
            <person name="Kim D."/>
            <person name="Kim S."/>
            <person name="Ryu S."/>
            <person name="Song J.Y."/>
            <person name="Lee S.K."/>
        </authorList>
    </citation>
    <scope>NUCLEOTIDE SEQUENCE [LARGE SCALE GENOMIC DNA]</scope>
    <source>
        <tissue evidence="2">Muscle</tissue>
    </source>
</reference>
<feature type="compositionally biased region" description="Basic and acidic residues" evidence="1">
    <location>
        <begin position="52"/>
        <end position="68"/>
    </location>
</feature>
<feature type="region of interest" description="Disordered" evidence="1">
    <location>
        <begin position="1"/>
        <end position="168"/>
    </location>
</feature>
<sequence length="168" mass="19136">MNRGSSGNIGTLPSSPASPHKVTAFRWRSNKDQHLPSSPSAHVGGATASLRLWRDQSANHRPHGEMGRDNSPPTCERPPRRSHLPPDIKELKHFWDESRTQQESIKERQPVLFYTPRTSPAAERRTDSLEQRRVEDATATPPQRHRNATEDSLIQLRDGDFPWNPVER</sequence>
<dbReference type="EMBL" id="SRLO01014592">
    <property type="protein sequence ID" value="TNN24680.1"/>
    <property type="molecule type" value="Genomic_DNA"/>
</dbReference>
<name>A0A4Z2E7Y8_9TELE</name>
<dbReference type="AlphaFoldDB" id="A0A4Z2E7Y8"/>
<feature type="compositionally biased region" description="Basic and acidic residues" evidence="1">
    <location>
        <begin position="122"/>
        <end position="136"/>
    </location>
</feature>
<keyword evidence="3" id="KW-1185">Reference proteome</keyword>
<gene>
    <name evidence="2" type="ORF">EYF80_065194</name>
</gene>
<accession>A0A4Z2E7Y8</accession>
<organism evidence="2 3">
    <name type="scientific">Liparis tanakae</name>
    <name type="common">Tanaka's snailfish</name>
    <dbReference type="NCBI Taxonomy" id="230148"/>
    <lineage>
        <taxon>Eukaryota</taxon>
        <taxon>Metazoa</taxon>
        <taxon>Chordata</taxon>
        <taxon>Craniata</taxon>
        <taxon>Vertebrata</taxon>
        <taxon>Euteleostomi</taxon>
        <taxon>Actinopterygii</taxon>
        <taxon>Neopterygii</taxon>
        <taxon>Teleostei</taxon>
        <taxon>Neoteleostei</taxon>
        <taxon>Acanthomorphata</taxon>
        <taxon>Eupercaria</taxon>
        <taxon>Perciformes</taxon>
        <taxon>Cottioidei</taxon>
        <taxon>Cottales</taxon>
        <taxon>Liparidae</taxon>
        <taxon>Liparis</taxon>
    </lineage>
</organism>
<feature type="compositionally biased region" description="Polar residues" evidence="1">
    <location>
        <begin position="1"/>
        <end position="17"/>
    </location>
</feature>
<evidence type="ECO:0000313" key="2">
    <source>
        <dbReference type="EMBL" id="TNN24680.1"/>
    </source>
</evidence>
<proteinExistence type="predicted"/>
<evidence type="ECO:0000256" key="1">
    <source>
        <dbReference type="SAM" id="MobiDB-lite"/>
    </source>
</evidence>
<feature type="compositionally biased region" description="Basic and acidic residues" evidence="1">
    <location>
        <begin position="84"/>
        <end position="109"/>
    </location>
</feature>
<evidence type="ECO:0000313" key="3">
    <source>
        <dbReference type="Proteomes" id="UP000314294"/>
    </source>
</evidence>